<feature type="compositionally biased region" description="Acidic residues" evidence="1">
    <location>
        <begin position="268"/>
        <end position="284"/>
    </location>
</feature>
<evidence type="ECO:0000313" key="2">
    <source>
        <dbReference type="EMBL" id="GBG68337.1"/>
    </source>
</evidence>
<sequence>MDSDKGRTNSSCSQRADGVLANGALSDERYGSGMEMNLTANLQQAAANWIYTVKEGKRRLREIVTLVSSTVRDWSEVIGGGTSRTAWLEDKRQRMMDVLWELEEGPNPQLDDLLDWQLADSLMGDCYGIYEEGSDLCDKGAICTSGVVFVSAATSLIGHQEEEEHGKLGRVLGHVAAFFNDVEAPTPNDPAVLPKVATPADLRDDEVARQANLKNIPRARVMKPHAVDGLSSLDNSDDGEDLIWRGKGKNKKVVEVVDGGKDKAQMGVDDDEEDIEESDEDDENFTLQLPRASDMSSNDNELDRPRDVTPRIGGTTVLREPLWASKMETKKRTGECGTGAPVLEGGGNVNSVTSAVVPASHGHALLNKPGVNMNAAVVVHKKDNSERTAATAPPRSGALALVSKAGNDNGPAEKMLKVTTVPSLIARRTVNSEVTTAAHNSTGAPQLNSRTMAVAVAPHSPVPHSGLKTDKAKPGITIDDAGEASKATGIPLQKGGRTHIPQTTALALAPQSRAPDANTTIDAAAAKPDAIHRQGQVTNQHGATSPDGSPHPHVSLGPQMGDNLPADTLRFPPARTPQPSPSRWSRQAWRR</sequence>
<accession>A0A388KEA3</accession>
<name>A0A388KEA3_CHABU</name>
<feature type="region of interest" description="Disordered" evidence="1">
    <location>
        <begin position="533"/>
        <end position="591"/>
    </location>
</feature>
<comment type="caution">
    <text evidence="2">The sequence shown here is derived from an EMBL/GenBank/DDBJ whole genome shotgun (WGS) entry which is preliminary data.</text>
</comment>
<feature type="region of interest" description="Disordered" evidence="1">
    <location>
        <begin position="258"/>
        <end position="312"/>
    </location>
</feature>
<dbReference type="AlphaFoldDB" id="A0A388KEA3"/>
<protein>
    <submittedName>
        <fullName evidence="2">Uncharacterized protein</fullName>
    </submittedName>
</protein>
<dbReference type="Proteomes" id="UP000265515">
    <property type="component" value="Unassembled WGS sequence"/>
</dbReference>
<keyword evidence="3" id="KW-1185">Reference proteome</keyword>
<feature type="compositionally biased region" description="Polar residues" evidence="1">
    <location>
        <begin position="535"/>
        <end position="547"/>
    </location>
</feature>
<dbReference type="Gramene" id="GBG68337">
    <property type="protein sequence ID" value="GBG68337"/>
    <property type="gene ID" value="CBR_g2881"/>
</dbReference>
<dbReference type="EMBL" id="BFEA01000099">
    <property type="protein sequence ID" value="GBG68337.1"/>
    <property type="molecule type" value="Genomic_DNA"/>
</dbReference>
<gene>
    <name evidence="2" type="ORF">CBR_g2881</name>
</gene>
<organism evidence="2 3">
    <name type="scientific">Chara braunii</name>
    <name type="common">Braun's stonewort</name>
    <dbReference type="NCBI Taxonomy" id="69332"/>
    <lineage>
        <taxon>Eukaryota</taxon>
        <taxon>Viridiplantae</taxon>
        <taxon>Streptophyta</taxon>
        <taxon>Charophyceae</taxon>
        <taxon>Charales</taxon>
        <taxon>Characeae</taxon>
        <taxon>Chara</taxon>
    </lineage>
</organism>
<proteinExistence type="predicted"/>
<evidence type="ECO:0000313" key="3">
    <source>
        <dbReference type="Proteomes" id="UP000265515"/>
    </source>
</evidence>
<evidence type="ECO:0000256" key="1">
    <source>
        <dbReference type="SAM" id="MobiDB-lite"/>
    </source>
</evidence>
<reference evidence="2 3" key="1">
    <citation type="journal article" date="2018" name="Cell">
        <title>The Chara Genome: Secondary Complexity and Implications for Plant Terrestrialization.</title>
        <authorList>
            <person name="Nishiyama T."/>
            <person name="Sakayama H."/>
            <person name="Vries J.D."/>
            <person name="Buschmann H."/>
            <person name="Saint-Marcoux D."/>
            <person name="Ullrich K.K."/>
            <person name="Haas F.B."/>
            <person name="Vanderstraeten L."/>
            <person name="Becker D."/>
            <person name="Lang D."/>
            <person name="Vosolsobe S."/>
            <person name="Rombauts S."/>
            <person name="Wilhelmsson P.K.I."/>
            <person name="Janitza P."/>
            <person name="Kern R."/>
            <person name="Heyl A."/>
            <person name="Rumpler F."/>
            <person name="Villalobos L.I.A.C."/>
            <person name="Clay J.M."/>
            <person name="Skokan R."/>
            <person name="Toyoda A."/>
            <person name="Suzuki Y."/>
            <person name="Kagoshima H."/>
            <person name="Schijlen E."/>
            <person name="Tajeshwar N."/>
            <person name="Catarino B."/>
            <person name="Hetherington A.J."/>
            <person name="Saltykova A."/>
            <person name="Bonnot C."/>
            <person name="Breuninger H."/>
            <person name="Symeonidi A."/>
            <person name="Radhakrishnan G.V."/>
            <person name="Van Nieuwerburgh F."/>
            <person name="Deforce D."/>
            <person name="Chang C."/>
            <person name="Karol K.G."/>
            <person name="Hedrich R."/>
            <person name="Ulvskov P."/>
            <person name="Glockner G."/>
            <person name="Delwiche C.F."/>
            <person name="Petrasek J."/>
            <person name="Van de Peer Y."/>
            <person name="Friml J."/>
            <person name="Beilby M."/>
            <person name="Dolan L."/>
            <person name="Kohara Y."/>
            <person name="Sugano S."/>
            <person name="Fujiyama A."/>
            <person name="Delaux P.-M."/>
            <person name="Quint M."/>
            <person name="TheiBen G."/>
            <person name="Hagemann M."/>
            <person name="Harholt J."/>
            <person name="Dunand C."/>
            <person name="Zachgo S."/>
            <person name="Langdale J."/>
            <person name="Maumus F."/>
            <person name="Straeten D.V.D."/>
            <person name="Gould S.B."/>
            <person name="Rensing S.A."/>
        </authorList>
    </citation>
    <scope>NUCLEOTIDE SEQUENCE [LARGE SCALE GENOMIC DNA]</scope>
    <source>
        <strain evidence="2 3">S276</strain>
    </source>
</reference>